<proteinExistence type="predicted"/>
<keyword evidence="3" id="KW-1185">Reference proteome</keyword>
<feature type="chain" id="PRO_5045284417" description="Outer membrane protein beta-barrel domain-containing protein" evidence="1">
    <location>
        <begin position="22"/>
        <end position="161"/>
    </location>
</feature>
<reference evidence="2 3" key="1">
    <citation type="submission" date="2021-03" db="EMBL/GenBank/DDBJ databases">
        <title>Winogradskyella sp. nov., isolated from costal sediment.</title>
        <authorList>
            <person name="Gao C."/>
        </authorList>
    </citation>
    <scope>NUCLEOTIDE SEQUENCE [LARGE SCALE GENOMIC DNA]</scope>
    <source>
        <strain evidence="2 3">DF17</strain>
    </source>
</reference>
<name>A0ABS3T4J7_9FLAO</name>
<keyword evidence="1" id="KW-0732">Signal</keyword>
<dbReference type="EMBL" id="JAGEVF010000011">
    <property type="protein sequence ID" value="MBO3117668.1"/>
    <property type="molecule type" value="Genomic_DNA"/>
</dbReference>
<sequence>MRLILSVFVLLTSLATTSIVSQELTNKTSKESFIEWNFGVAYLPEGNSLGDISIFPGTSVLWGTTSINENGFIFEYSAGFALPSIITGKLGIGQKFGNTKVIFGIRPFPSNLYLSSSFTNGDKGYWIVSVEYNPLDSNLGTSFESQALFTLGYRWYITKRN</sequence>
<protein>
    <recommendedName>
        <fullName evidence="4">Outer membrane protein beta-barrel domain-containing protein</fullName>
    </recommendedName>
</protein>
<gene>
    <name evidence="2" type="ORF">J4050_13000</name>
</gene>
<evidence type="ECO:0000313" key="3">
    <source>
        <dbReference type="Proteomes" id="UP000676776"/>
    </source>
</evidence>
<dbReference type="Proteomes" id="UP000676776">
    <property type="component" value="Unassembled WGS sequence"/>
</dbReference>
<evidence type="ECO:0000256" key="1">
    <source>
        <dbReference type="SAM" id="SignalP"/>
    </source>
</evidence>
<evidence type="ECO:0008006" key="4">
    <source>
        <dbReference type="Google" id="ProtNLM"/>
    </source>
</evidence>
<accession>A0ABS3T4J7</accession>
<dbReference type="RefSeq" id="WP_208155023.1">
    <property type="nucleotide sequence ID" value="NZ_JAGEVF010000011.1"/>
</dbReference>
<feature type="signal peptide" evidence="1">
    <location>
        <begin position="1"/>
        <end position="21"/>
    </location>
</feature>
<evidence type="ECO:0000313" key="2">
    <source>
        <dbReference type="EMBL" id="MBO3117668.1"/>
    </source>
</evidence>
<comment type="caution">
    <text evidence="2">The sequence shown here is derived from an EMBL/GenBank/DDBJ whole genome shotgun (WGS) entry which is preliminary data.</text>
</comment>
<organism evidence="2 3">
    <name type="scientific">Winogradskyella pelagia</name>
    <dbReference type="NCBI Taxonomy" id="2819984"/>
    <lineage>
        <taxon>Bacteria</taxon>
        <taxon>Pseudomonadati</taxon>
        <taxon>Bacteroidota</taxon>
        <taxon>Flavobacteriia</taxon>
        <taxon>Flavobacteriales</taxon>
        <taxon>Flavobacteriaceae</taxon>
        <taxon>Winogradskyella</taxon>
    </lineage>
</organism>